<feature type="domain" description="TACO1/YebC-like N-terminal" evidence="3">
    <location>
        <begin position="35"/>
        <end position="100"/>
    </location>
</feature>
<dbReference type="PANTHER" id="PTHR12532:SF0">
    <property type="entry name" value="TRANSLATIONAL ACTIVATOR OF CYTOCHROME C OXIDASE 1"/>
    <property type="match status" value="1"/>
</dbReference>
<dbReference type="InterPro" id="IPR049083">
    <property type="entry name" value="TACO1_YebC_N"/>
</dbReference>
<dbReference type="InterPro" id="IPR048300">
    <property type="entry name" value="TACO1_YebC-like_2nd/3rd_dom"/>
</dbReference>
<evidence type="ECO:0008006" key="6">
    <source>
        <dbReference type="Google" id="ProtNLM"/>
    </source>
</evidence>
<dbReference type="AlphaFoldDB" id="A0AAD3CHU3"/>
<name>A0AAD3CHU3_9STRA</name>
<dbReference type="InterPro" id="IPR017856">
    <property type="entry name" value="Integrase-like_N"/>
</dbReference>
<gene>
    <name evidence="4" type="ORF">CTEN210_02595</name>
</gene>
<dbReference type="PANTHER" id="PTHR12532">
    <property type="entry name" value="TRANSLATIONAL ACTIVATOR OF CYTOCHROME C OXIDASE 1"/>
    <property type="match status" value="1"/>
</dbReference>
<feature type="domain" description="TACO1/YebC-like second and third" evidence="2">
    <location>
        <begin position="123"/>
        <end position="295"/>
    </location>
</feature>
<accession>A0AAD3CHU3</accession>
<dbReference type="Gene3D" id="3.30.70.980">
    <property type="match status" value="2"/>
</dbReference>
<dbReference type="EMBL" id="BLLK01000022">
    <property type="protein sequence ID" value="GFH46121.1"/>
    <property type="molecule type" value="Genomic_DNA"/>
</dbReference>
<dbReference type="Pfam" id="PF01709">
    <property type="entry name" value="Transcrip_reg"/>
    <property type="match status" value="1"/>
</dbReference>
<dbReference type="Proteomes" id="UP001054902">
    <property type="component" value="Unassembled WGS sequence"/>
</dbReference>
<comment type="caution">
    <text evidence="4">The sequence shown here is derived from an EMBL/GenBank/DDBJ whole genome shotgun (WGS) entry which is preliminary data.</text>
</comment>
<dbReference type="GO" id="GO:0005737">
    <property type="term" value="C:cytoplasm"/>
    <property type="evidence" value="ECO:0007669"/>
    <property type="project" value="UniProtKB-ARBA"/>
</dbReference>
<organism evidence="4 5">
    <name type="scientific">Chaetoceros tenuissimus</name>
    <dbReference type="NCBI Taxonomy" id="426638"/>
    <lineage>
        <taxon>Eukaryota</taxon>
        <taxon>Sar</taxon>
        <taxon>Stramenopiles</taxon>
        <taxon>Ochrophyta</taxon>
        <taxon>Bacillariophyta</taxon>
        <taxon>Coscinodiscophyceae</taxon>
        <taxon>Chaetocerotophycidae</taxon>
        <taxon>Chaetocerotales</taxon>
        <taxon>Chaetocerotaceae</taxon>
        <taxon>Chaetoceros</taxon>
    </lineage>
</organism>
<evidence type="ECO:0000259" key="3">
    <source>
        <dbReference type="Pfam" id="PF20772"/>
    </source>
</evidence>
<reference evidence="4 5" key="1">
    <citation type="journal article" date="2021" name="Sci. Rep.">
        <title>The genome of the diatom Chaetoceros tenuissimus carries an ancient integrated fragment of an extant virus.</title>
        <authorList>
            <person name="Hongo Y."/>
            <person name="Kimura K."/>
            <person name="Takaki Y."/>
            <person name="Yoshida Y."/>
            <person name="Baba S."/>
            <person name="Kobayashi G."/>
            <person name="Nagasaki K."/>
            <person name="Hano T."/>
            <person name="Tomaru Y."/>
        </authorList>
    </citation>
    <scope>NUCLEOTIDE SEQUENCE [LARGE SCALE GENOMIC DNA]</scope>
    <source>
        <strain evidence="4 5">NIES-3715</strain>
    </source>
</reference>
<evidence type="ECO:0000313" key="5">
    <source>
        <dbReference type="Proteomes" id="UP001054902"/>
    </source>
</evidence>
<evidence type="ECO:0000313" key="4">
    <source>
        <dbReference type="EMBL" id="GFH46121.1"/>
    </source>
</evidence>
<dbReference type="InterPro" id="IPR002876">
    <property type="entry name" value="Transcrip_reg_TACO1-like"/>
</dbReference>
<protein>
    <recommendedName>
        <fullName evidence="6">Transcriptional regulatory protein</fullName>
    </recommendedName>
</protein>
<evidence type="ECO:0000256" key="1">
    <source>
        <dbReference type="ARBA" id="ARBA00008724"/>
    </source>
</evidence>
<dbReference type="InterPro" id="IPR026564">
    <property type="entry name" value="Transcrip_reg_TACO1-like_dom3"/>
</dbReference>
<dbReference type="SUPFAM" id="SSF75625">
    <property type="entry name" value="YebC-like"/>
    <property type="match status" value="1"/>
</dbReference>
<comment type="similarity">
    <text evidence="1">Belongs to the TACO1 family.</text>
</comment>
<proteinExistence type="inferred from homology"/>
<dbReference type="InterPro" id="IPR029072">
    <property type="entry name" value="YebC-like"/>
</dbReference>
<dbReference type="HAMAP" id="MF_00693">
    <property type="entry name" value="Transcrip_reg_TACO1"/>
    <property type="match status" value="1"/>
</dbReference>
<keyword evidence="5" id="KW-1185">Reference proteome</keyword>
<dbReference type="Pfam" id="PF20772">
    <property type="entry name" value="TACO1_YebC_N"/>
    <property type="match status" value="1"/>
</dbReference>
<dbReference type="Gene3D" id="1.10.10.200">
    <property type="match status" value="1"/>
</dbReference>
<sequence length="300" mass="33359">MSVLFRASSVGIGLNICTSVRSCVQSQQLRFAGHNKWSKIKRSKGAKDANRAKIFSKATRAIRVASKICGGDMTNLHLQSAVQAAKALQVPKDRIKDAINCTSKDTGEDLVTMRYDGHINTPSGRVLVICTALTDNKNRTAANVRSSFRKADGELASSGANDWLFDHVGVALVHKKKGYQETEDLSDSLSTERITINEEDEDELLECALENGALDVDFGDGDDNMHAFVACETSDLYPLVTALRENDYSVSEFENRYILKDETSSIDLDEESTEKFQKFLDKMDEDEDVNNVFYNSKLFE</sequence>
<evidence type="ECO:0000259" key="2">
    <source>
        <dbReference type="Pfam" id="PF01709"/>
    </source>
</evidence>